<organism evidence="2 3">
    <name type="scientific">Nasonia vitripennis</name>
    <name type="common">Parasitic wasp</name>
    <dbReference type="NCBI Taxonomy" id="7425"/>
    <lineage>
        <taxon>Eukaryota</taxon>
        <taxon>Metazoa</taxon>
        <taxon>Ecdysozoa</taxon>
        <taxon>Arthropoda</taxon>
        <taxon>Hexapoda</taxon>
        <taxon>Insecta</taxon>
        <taxon>Pterygota</taxon>
        <taxon>Neoptera</taxon>
        <taxon>Endopterygota</taxon>
        <taxon>Hymenoptera</taxon>
        <taxon>Apocrita</taxon>
        <taxon>Proctotrupomorpha</taxon>
        <taxon>Chalcidoidea</taxon>
        <taxon>Pteromalidae</taxon>
        <taxon>Pteromalinae</taxon>
        <taxon>Nasonia</taxon>
    </lineage>
</organism>
<evidence type="ECO:0000313" key="2">
    <source>
        <dbReference type="EnsemblMetazoa" id="XP_031779655"/>
    </source>
</evidence>
<dbReference type="Proteomes" id="UP000002358">
    <property type="component" value="Chromosome 2"/>
</dbReference>
<dbReference type="PANTHER" id="PTHR12496:SF0">
    <property type="entry name" value="METHYLTRANSFERASE DOMAIN-CONTAINING PROTEIN"/>
    <property type="match status" value="1"/>
</dbReference>
<name>A0A7M7Q234_NASVI</name>
<dbReference type="PANTHER" id="PTHR12496">
    <property type="entry name" value="CGI-41 METHYLTRANSFERASE"/>
    <property type="match status" value="1"/>
</dbReference>
<evidence type="ECO:0000259" key="1">
    <source>
        <dbReference type="Pfam" id="PF13679"/>
    </source>
</evidence>
<dbReference type="InterPro" id="IPR052220">
    <property type="entry name" value="METTL25"/>
</dbReference>
<dbReference type="InterPro" id="IPR025714">
    <property type="entry name" value="Methyltranfer_dom"/>
</dbReference>
<dbReference type="OMA" id="HIMPCCY"/>
<evidence type="ECO:0000313" key="3">
    <source>
        <dbReference type="Proteomes" id="UP000002358"/>
    </source>
</evidence>
<dbReference type="CDD" id="cd02440">
    <property type="entry name" value="AdoMet_MTases"/>
    <property type="match status" value="1"/>
</dbReference>
<dbReference type="GeneID" id="100680004"/>
<dbReference type="KEGG" id="nvi:100680004"/>
<sequence length="471" mass="53868">MDNEGDSLLEYFKEAIIFFKQVQWLYNMPVTKILLNGALNLFPIDWLKTLNNLENNELNSLVVRTEIQSDWPASLIDFVTSCKKLNKLPGPCKSISPVKLPDAFLKKLSIKKQHEIFHLAHLVHKQCSSQNLSCIVDLGSGLGYISQLLNHVYGYQVLGLESNAQNVQTAKIRQNALFPESLSSVKYVCSNVTRDSAKSIELLLQQQFGETGNICLIGLHACGDLSVYMSQVFQEMKKAQLLVLISCCYHKLTLSHTHKDCNSSEESEYFEYFPLSETFIKAINITETDVGKFFRRPFLRLACQETSDRWKTMSLEAHQEHSFHVLARAILELYSAENELILKKLVRKATRKSQCSKFDIYLQDCTQRYSYVKQIGDQEIGIPWDEKMRSAIMALWNINAKQQKNVELYTALQLILQNAAESLVLYDRLCFLKEHGCKTSMHSTMDRSLSPRCYALVSTKNLNDVQISTKT</sequence>
<feature type="domain" description="Methyltransferase" evidence="1">
    <location>
        <begin position="111"/>
        <end position="253"/>
    </location>
</feature>
<dbReference type="EnsemblMetazoa" id="XM_031923795">
    <property type="protein sequence ID" value="XP_031779655"/>
    <property type="gene ID" value="LOC100680004"/>
</dbReference>
<dbReference type="Gene3D" id="3.40.50.150">
    <property type="entry name" value="Vaccinia Virus protein VP39"/>
    <property type="match status" value="1"/>
</dbReference>
<dbReference type="InterPro" id="IPR029063">
    <property type="entry name" value="SAM-dependent_MTases_sf"/>
</dbReference>
<accession>A0A7M7Q234</accession>
<dbReference type="AlphaFoldDB" id="A0A7M7Q234"/>
<proteinExistence type="predicted"/>
<protein>
    <recommendedName>
        <fullName evidence="1">Methyltransferase domain-containing protein</fullName>
    </recommendedName>
</protein>
<dbReference type="InParanoid" id="A0A7M7Q234"/>
<dbReference type="OrthoDB" id="10258156at2759"/>
<keyword evidence="3" id="KW-1185">Reference proteome</keyword>
<reference evidence="2" key="1">
    <citation type="submission" date="2021-01" db="UniProtKB">
        <authorList>
            <consortium name="EnsemblMetazoa"/>
        </authorList>
    </citation>
    <scope>IDENTIFICATION</scope>
</reference>
<dbReference type="SUPFAM" id="SSF53335">
    <property type="entry name" value="S-adenosyl-L-methionine-dependent methyltransferases"/>
    <property type="match status" value="1"/>
</dbReference>
<dbReference type="RefSeq" id="XP_031779655.1">
    <property type="nucleotide sequence ID" value="XM_031923795.1"/>
</dbReference>
<dbReference type="Pfam" id="PF13679">
    <property type="entry name" value="Methyltransf_32"/>
    <property type="match status" value="1"/>
</dbReference>